<dbReference type="SMART" id="SM00240">
    <property type="entry name" value="FHA"/>
    <property type="match status" value="1"/>
</dbReference>
<feature type="domain" description="FHA" evidence="1">
    <location>
        <begin position="89"/>
        <end position="134"/>
    </location>
</feature>
<evidence type="ECO:0000313" key="3">
    <source>
        <dbReference type="Proteomes" id="UP000289794"/>
    </source>
</evidence>
<dbReference type="InterPro" id="IPR008984">
    <property type="entry name" value="SMAD_FHA_dom_sf"/>
</dbReference>
<reference evidence="2 3" key="1">
    <citation type="submission" date="2019-01" db="EMBL/GenBank/DDBJ databases">
        <title>PMF-metabolizing Aryl O-demethylase.</title>
        <authorList>
            <person name="Kim M."/>
        </authorList>
    </citation>
    <scope>NUCLEOTIDE SEQUENCE [LARGE SCALE GENOMIC DNA]</scope>
    <source>
        <strain evidence="2 3">PMF1</strain>
    </source>
</reference>
<dbReference type="Pfam" id="PF00498">
    <property type="entry name" value="FHA"/>
    <property type="match status" value="1"/>
</dbReference>
<dbReference type="Gene3D" id="2.60.200.20">
    <property type="match status" value="1"/>
</dbReference>
<evidence type="ECO:0000259" key="1">
    <source>
        <dbReference type="PROSITE" id="PS50006"/>
    </source>
</evidence>
<protein>
    <recommendedName>
        <fullName evidence="1">FHA domain-containing protein</fullName>
    </recommendedName>
</protein>
<dbReference type="RefSeq" id="WP_130180177.1">
    <property type="nucleotide sequence ID" value="NZ_CP035945.1"/>
</dbReference>
<proteinExistence type="predicted"/>
<sequence length="176" mass="20281">MYAAVIIMAVLTLLAAGLAATVRKIIHDREIHKYYEAARRIIQEEHLNYAIKNPLNGHGDRPQMQKIMLCLKTENNRKNSYVFDPEKGIHIGRDSEKNEICLQDVTVSGEHCRIFLYQDQIYLQDCMSANGTFLKKGIRRPHVLHGNAEVLRSKDRIYVGNTVFRTIIFYCDMLTA</sequence>
<evidence type="ECO:0000313" key="2">
    <source>
        <dbReference type="EMBL" id="QBE95736.1"/>
    </source>
</evidence>
<dbReference type="AlphaFoldDB" id="A0A4P6LUP0"/>
<dbReference type="Proteomes" id="UP000289794">
    <property type="component" value="Chromosome"/>
</dbReference>
<dbReference type="KEGG" id="bpro:PMF13cell1_01260"/>
<name>A0A4P6LUP0_9FIRM</name>
<dbReference type="EMBL" id="CP035945">
    <property type="protein sequence ID" value="QBE95736.1"/>
    <property type="molecule type" value="Genomic_DNA"/>
</dbReference>
<dbReference type="PROSITE" id="PS50006">
    <property type="entry name" value="FHA_DOMAIN"/>
    <property type="match status" value="1"/>
</dbReference>
<dbReference type="CDD" id="cd00060">
    <property type="entry name" value="FHA"/>
    <property type="match status" value="1"/>
</dbReference>
<organism evidence="2 3">
    <name type="scientific">Blautia producta</name>
    <dbReference type="NCBI Taxonomy" id="33035"/>
    <lineage>
        <taxon>Bacteria</taxon>
        <taxon>Bacillati</taxon>
        <taxon>Bacillota</taxon>
        <taxon>Clostridia</taxon>
        <taxon>Lachnospirales</taxon>
        <taxon>Lachnospiraceae</taxon>
        <taxon>Blautia</taxon>
    </lineage>
</organism>
<dbReference type="SUPFAM" id="SSF49879">
    <property type="entry name" value="SMAD/FHA domain"/>
    <property type="match status" value="1"/>
</dbReference>
<accession>A0A4P6LUP0</accession>
<dbReference type="InterPro" id="IPR000253">
    <property type="entry name" value="FHA_dom"/>
</dbReference>
<gene>
    <name evidence="2" type="ORF">PMF13cell1_01260</name>
</gene>